<evidence type="ECO:0000256" key="1">
    <source>
        <dbReference type="SAM" id="MobiDB-lite"/>
    </source>
</evidence>
<feature type="domain" description="Filamentous haemagglutinin FhaB/tRNA nuclease CdiA-like TPS" evidence="3">
    <location>
        <begin position="25"/>
        <end position="136"/>
    </location>
</feature>
<name>A0A563VSM1_9CYAN</name>
<dbReference type="OrthoDB" id="452776at2"/>
<proteinExistence type="predicted"/>
<reference evidence="4 5" key="1">
    <citation type="submission" date="2019-01" db="EMBL/GenBank/DDBJ databases">
        <authorList>
            <person name="Brito A."/>
        </authorList>
    </citation>
    <scope>NUCLEOTIDE SEQUENCE [LARGE SCALE GENOMIC DNA]</scope>
    <source>
        <strain evidence="4">1</strain>
    </source>
</reference>
<feature type="region of interest" description="Disordered" evidence="1">
    <location>
        <begin position="889"/>
        <end position="909"/>
    </location>
</feature>
<dbReference type="RefSeq" id="WP_144864967.1">
    <property type="nucleotide sequence ID" value="NZ_LR213786.1"/>
</dbReference>
<feature type="signal peptide" evidence="2">
    <location>
        <begin position="1"/>
        <end position="22"/>
    </location>
</feature>
<sequence>MKEIFKTVFFLFTLLFPLSATAQITRDGTTSTTVTLTETGVRIDNGNRAGGNLFHSFDEFSLPTESEAFFNNANDITNIFSRVTGGNISNIDGLIRANGTANLFLINPAGIIFGEGASLQLGGSFYGSTASSIVFPDGEFSATDLDNPPLITVNAPIGLGFRDNPAEIVNTSVGRNPNGETNIIDDPVGLQVPNGEILALIGGDVLLDDGNLTAKGGHIEIGSVRSAGEVGIIETDIGFTLDYDGIASFDDITLQNTAVVDVTASGGGSVNVTAQNITLDNSSISSGIAPDSTSNDAQAGDIVIQVTENLTLDRSYILNLVDGVGNSGKIEITTGSVEVSNGGQISSSTFIGQGNAGGITITAKGDVTFDGIDDSTEAPSGAISVVIPGAEGNSGDIKISAANLNLTNGGLVDASAFGQGNAGDVSITTNNLNLTNGATIATNTFGQGNGGNIEIDATTVSVLEGASLESNVGGFARGEAGDITIKANDVVFNGGFARSRLEAGGEGSAGDIQITTGSLLVTGIPPELISSNIGQLVTASFGQGDAGNLTIDASGDVVFDGLRSDVFSLIGGNLENPNIPPAEGNGGNITIRSSSLSIDNQARLVNTTEGVGDAGNININTDSLSISNGGSLLTQVDGIARGDAGDMTIETGTVEIGNGGRLDARTAGTGNAGNIIIKAAGSLSLAGEDNLDSESQSTITTSVGATAIGKGGELKITTPQLEIRDGAAIRADAEGQGNAGNIEIFTGDLTLSDRGQVVAGTLGKGNAGNIRIEANSIDLVNGATINAVSQSESETDDSANITLEVAEALTLRNNSLISAQALENANGGNVSINSEFIISYPSSGNGNGNDILASAEQGNGGRISITAESLLGIEERRAFDNNATNDIDASSEVDGLDGTVSIETPDNNSLRETTELSDNIVSAEIITASDICSASDIEDVSSLTIQGQDRVPHEPTAPFDGDALIIYGEPETLALPQSNGNHIDSNNIPHYVKPVAYKDNGEPIYLARGVIKQEDGTVILTAVPHQNITSRTPENPYGCGQ</sequence>
<dbReference type="Proteomes" id="UP000320055">
    <property type="component" value="Unassembled WGS sequence"/>
</dbReference>
<evidence type="ECO:0000259" key="3">
    <source>
        <dbReference type="SMART" id="SM00912"/>
    </source>
</evidence>
<dbReference type="InterPro" id="IPR011050">
    <property type="entry name" value="Pectin_lyase_fold/virulence"/>
</dbReference>
<organism evidence="4 5">
    <name type="scientific">Hyella patelloides LEGE 07179</name>
    <dbReference type="NCBI Taxonomy" id="945734"/>
    <lineage>
        <taxon>Bacteria</taxon>
        <taxon>Bacillati</taxon>
        <taxon>Cyanobacteriota</taxon>
        <taxon>Cyanophyceae</taxon>
        <taxon>Pleurocapsales</taxon>
        <taxon>Hyellaceae</taxon>
        <taxon>Hyella</taxon>
    </lineage>
</organism>
<feature type="chain" id="PRO_5021914220" evidence="2">
    <location>
        <begin position="23"/>
        <end position="1041"/>
    </location>
</feature>
<keyword evidence="5" id="KW-1185">Reference proteome</keyword>
<dbReference type="AlphaFoldDB" id="A0A563VSM1"/>
<evidence type="ECO:0000313" key="5">
    <source>
        <dbReference type="Proteomes" id="UP000320055"/>
    </source>
</evidence>
<gene>
    <name evidence="4" type="ORF">H1P_260037</name>
</gene>
<protein>
    <submittedName>
        <fullName evidence="4">Filamentous hemagglutinin family N-terminal domain</fullName>
    </submittedName>
</protein>
<dbReference type="Gene3D" id="2.160.20.10">
    <property type="entry name" value="Single-stranded right-handed beta-helix, Pectin lyase-like"/>
    <property type="match status" value="3"/>
</dbReference>
<dbReference type="SMART" id="SM00912">
    <property type="entry name" value="Haemagg_act"/>
    <property type="match status" value="1"/>
</dbReference>
<keyword evidence="2" id="KW-0732">Signal</keyword>
<accession>A0A563VSM1</accession>
<dbReference type="SUPFAM" id="SSF51126">
    <property type="entry name" value="Pectin lyase-like"/>
    <property type="match status" value="5"/>
</dbReference>
<dbReference type="NCBIfam" id="TIGR01901">
    <property type="entry name" value="adhes_NPXG"/>
    <property type="match status" value="1"/>
</dbReference>
<dbReference type="InterPro" id="IPR008638">
    <property type="entry name" value="FhaB/CdiA-like_TPS"/>
</dbReference>
<dbReference type="Pfam" id="PF05860">
    <property type="entry name" value="TPS"/>
    <property type="match status" value="1"/>
</dbReference>
<evidence type="ECO:0000313" key="4">
    <source>
        <dbReference type="EMBL" id="VEP14386.1"/>
    </source>
</evidence>
<evidence type="ECO:0000256" key="2">
    <source>
        <dbReference type="SAM" id="SignalP"/>
    </source>
</evidence>
<dbReference type="EMBL" id="CAACVJ010000179">
    <property type="protein sequence ID" value="VEP14386.1"/>
    <property type="molecule type" value="Genomic_DNA"/>
</dbReference>
<dbReference type="InterPro" id="IPR012334">
    <property type="entry name" value="Pectin_lyas_fold"/>
</dbReference>